<evidence type="ECO:0000256" key="4">
    <source>
        <dbReference type="ARBA" id="ARBA00022487"/>
    </source>
</evidence>
<evidence type="ECO:0000256" key="12">
    <source>
        <dbReference type="ARBA" id="ARBA00034045"/>
    </source>
</evidence>
<dbReference type="Gene3D" id="3.40.50.1820">
    <property type="entry name" value="alpha/beta hydrolase"/>
    <property type="match status" value="1"/>
</dbReference>
<evidence type="ECO:0000256" key="6">
    <source>
        <dbReference type="ARBA" id="ARBA00022630"/>
    </source>
</evidence>
<keyword evidence="16" id="KW-0472">Membrane</keyword>
<evidence type="ECO:0000256" key="5">
    <source>
        <dbReference type="ARBA" id="ARBA00022525"/>
    </source>
</evidence>
<keyword evidence="10" id="KW-0560">Oxidoreductase</keyword>
<comment type="function">
    <text evidence="15">Catalyzes the hydrolysis of complex carboxylic polyesters found in the cell wall of plants. Degrades cutin, a macromolecule that forms the structure of the plant cuticle.</text>
</comment>
<keyword evidence="5 15" id="KW-0964">Secreted</keyword>
<dbReference type="Gene3D" id="3.50.50.60">
    <property type="entry name" value="FAD/NAD(P)-binding domain"/>
    <property type="match status" value="1"/>
</dbReference>
<evidence type="ECO:0000256" key="14">
    <source>
        <dbReference type="PIRSR" id="PIRSR611150-2"/>
    </source>
</evidence>
<feature type="transmembrane region" description="Helical" evidence="16">
    <location>
        <begin position="590"/>
        <end position="618"/>
    </location>
</feature>
<gene>
    <name evidence="18" type="ORF">B0A50_08426</name>
</gene>
<dbReference type="EC" id="3.1.1.74" evidence="3 15"/>
<dbReference type="AlphaFoldDB" id="A0A4U0TJQ6"/>
<reference evidence="18 19" key="1">
    <citation type="submission" date="2017-03" db="EMBL/GenBank/DDBJ databases">
        <title>Genomes of endolithic fungi from Antarctica.</title>
        <authorList>
            <person name="Coleine C."/>
            <person name="Masonjones S."/>
            <person name="Stajich J.E."/>
        </authorList>
    </citation>
    <scope>NUCLEOTIDE SEQUENCE [LARGE SCALE GENOMIC DNA]</scope>
    <source>
        <strain evidence="18 19">CCFEE 6315</strain>
    </source>
</reference>
<feature type="chain" id="PRO_5021038580" description="Cutinase" evidence="15">
    <location>
        <begin position="20"/>
        <end position="620"/>
    </location>
</feature>
<name>A0A4U0TJQ6_9PEZI</name>
<feature type="disulfide bond" evidence="14">
    <location>
        <begin position="44"/>
        <end position="118"/>
    </location>
</feature>
<dbReference type="InterPro" id="IPR000675">
    <property type="entry name" value="Cutinase/axe"/>
</dbReference>
<evidence type="ECO:0000256" key="13">
    <source>
        <dbReference type="PIRSR" id="PIRSR611150-1"/>
    </source>
</evidence>
<dbReference type="Proteomes" id="UP000308549">
    <property type="component" value="Unassembled WGS sequence"/>
</dbReference>
<evidence type="ECO:0000256" key="15">
    <source>
        <dbReference type="RuleBase" id="RU361263"/>
    </source>
</evidence>
<accession>A0A4U0TJQ6</accession>
<dbReference type="GO" id="GO:0005576">
    <property type="term" value="C:extracellular region"/>
    <property type="evidence" value="ECO:0007669"/>
    <property type="project" value="UniProtKB-SubCell"/>
</dbReference>
<dbReference type="GO" id="GO:0016491">
    <property type="term" value="F:oxidoreductase activity"/>
    <property type="evidence" value="ECO:0007669"/>
    <property type="project" value="UniProtKB-KW"/>
</dbReference>
<evidence type="ECO:0000256" key="9">
    <source>
        <dbReference type="ARBA" id="ARBA00022827"/>
    </source>
</evidence>
<dbReference type="InterPro" id="IPR011150">
    <property type="entry name" value="Cutinase_monf"/>
</dbReference>
<feature type="active site" evidence="13">
    <location>
        <position position="177"/>
    </location>
</feature>
<evidence type="ECO:0000256" key="7">
    <source>
        <dbReference type="ARBA" id="ARBA00022729"/>
    </source>
</evidence>
<evidence type="ECO:0000313" key="18">
    <source>
        <dbReference type="EMBL" id="TKA22044.1"/>
    </source>
</evidence>
<comment type="catalytic activity">
    <reaction evidence="12 15">
        <text>cutin + H2O = cutin monomers.</text>
        <dbReference type="EC" id="3.1.1.74"/>
    </reaction>
</comment>
<dbReference type="PRINTS" id="PR00420">
    <property type="entry name" value="RNGMNOXGNASE"/>
</dbReference>
<comment type="subcellular location">
    <subcellularLocation>
        <location evidence="1 15">Secreted</location>
    </subcellularLocation>
</comment>
<dbReference type="InterPro" id="IPR036188">
    <property type="entry name" value="FAD/NAD-bd_sf"/>
</dbReference>
<dbReference type="PANTHER" id="PTHR48250">
    <property type="entry name" value="CUTINASE 2-RELATED"/>
    <property type="match status" value="1"/>
</dbReference>
<evidence type="ECO:0000256" key="2">
    <source>
        <dbReference type="ARBA" id="ARBA00007534"/>
    </source>
</evidence>
<feature type="active site" evidence="13">
    <location>
        <position position="191"/>
    </location>
</feature>
<sequence>MQLTGTLAYLLYAASLAIAVPLEKRDGSSYTSGTKANDIKDGVCAPVTFIFARGTTEIGNIGETVGPALAKKLISGLGRDGVAIQGVEYPASILGNAQLGKSGGPTMVDLAKQAKSSCPDTKIVLSGYSQGGLVTHYAAKHGAEPDCAVLYGDPEYKIDKVGDLDSSKVKSFCATGDGVCELHTFDITAAHLSYTTGNDISEGAEFIQSSILIGRPRIIVAGAGIAGLAFARALERGWPKEHPKPELVIYERSSKDSDREREGYTLGIKPESGLHALEQLGLLDAALCLSTVGCNDVPPLPTIWSKDWRPMLDLSTRAKSDNGDHGARSTGIRLIRYELRNLLMEGLPSHTKVYWGKGCNAARVLDGRKIQVEIDDGSTEQCDLLIAADGANSKVRSVLLPDDTLNFAGAVCLMGTSRFPSRKPAVLEHKWGMNLTGEGTAFLTFPVDKNTGIWALTYRSSQPQERIRGEEAVWRKQEILDEVRERGNMLQKPFNEFIEATDPQTLQVFSAMDKVPVQHAKALPAANIALIGDANHAMSPFSGNGANMALADAVSLASRLSSCTSLRAAIDDFDAESWPRSQKAINRGRWIISLFHLKGFAFLLLRALLAVVSVLVAWKR</sequence>
<keyword evidence="8 15" id="KW-0378">Hydrolase</keyword>
<keyword evidence="7 15" id="KW-0732">Signal</keyword>
<evidence type="ECO:0000256" key="10">
    <source>
        <dbReference type="ARBA" id="ARBA00023002"/>
    </source>
</evidence>
<feature type="domain" description="FAD-binding" evidence="17">
    <location>
        <begin position="334"/>
        <end position="585"/>
    </location>
</feature>
<keyword evidence="11 14" id="KW-1015">Disulfide bond</keyword>
<evidence type="ECO:0000259" key="17">
    <source>
        <dbReference type="Pfam" id="PF01494"/>
    </source>
</evidence>
<dbReference type="SMART" id="SM01110">
    <property type="entry name" value="Cutinase"/>
    <property type="match status" value="1"/>
</dbReference>
<keyword evidence="6" id="KW-0285">Flavoprotein</keyword>
<evidence type="ECO:0000256" key="16">
    <source>
        <dbReference type="SAM" id="Phobius"/>
    </source>
</evidence>
<dbReference type="InterPro" id="IPR043580">
    <property type="entry name" value="CUTINASE_1"/>
</dbReference>
<evidence type="ECO:0000256" key="3">
    <source>
        <dbReference type="ARBA" id="ARBA00013095"/>
    </source>
</evidence>
<comment type="similarity">
    <text evidence="2 15">Belongs to the cutinase family.</text>
</comment>
<dbReference type="SUPFAM" id="SSF53474">
    <property type="entry name" value="alpha/beta-Hydrolases"/>
    <property type="match status" value="1"/>
</dbReference>
<dbReference type="GO" id="GO:0071949">
    <property type="term" value="F:FAD binding"/>
    <property type="evidence" value="ECO:0007669"/>
    <property type="project" value="InterPro"/>
</dbReference>
<dbReference type="InterPro" id="IPR002938">
    <property type="entry name" value="FAD-bd"/>
</dbReference>
<keyword evidence="19" id="KW-1185">Reference proteome</keyword>
<dbReference type="EMBL" id="NAJL01000087">
    <property type="protein sequence ID" value="TKA22044.1"/>
    <property type="molecule type" value="Genomic_DNA"/>
</dbReference>
<feature type="active site" description="Nucleophile" evidence="13">
    <location>
        <position position="129"/>
    </location>
</feature>
<organism evidence="18 19">
    <name type="scientific">Salinomyces thailandicus</name>
    <dbReference type="NCBI Taxonomy" id="706561"/>
    <lineage>
        <taxon>Eukaryota</taxon>
        <taxon>Fungi</taxon>
        <taxon>Dikarya</taxon>
        <taxon>Ascomycota</taxon>
        <taxon>Pezizomycotina</taxon>
        <taxon>Dothideomycetes</taxon>
        <taxon>Dothideomycetidae</taxon>
        <taxon>Mycosphaerellales</taxon>
        <taxon>Teratosphaeriaceae</taxon>
        <taxon>Salinomyces</taxon>
    </lineage>
</organism>
<evidence type="ECO:0000256" key="11">
    <source>
        <dbReference type="ARBA" id="ARBA00023157"/>
    </source>
</evidence>
<dbReference type="GO" id="GO:0050525">
    <property type="term" value="F:cutinase activity"/>
    <property type="evidence" value="ECO:0007669"/>
    <property type="project" value="UniProtKB-UniRule"/>
</dbReference>
<keyword evidence="16" id="KW-1133">Transmembrane helix</keyword>
<evidence type="ECO:0000256" key="1">
    <source>
        <dbReference type="ARBA" id="ARBA00004613"/>
    </source>
</evidence>
<protein>
    <recommendedName>
        <fullName evidence="3 15">Cutinase</fullName>
        <ecNumber evidence="3 15">3.1.1.74</ecNumber>
    </recommendedName>
</protein>
<dbReference type="PANTHER" id="PTHR48250:SF3">
    <property type="entry name" value="CUTINASE 1-RELATED"/>
    <property type="match status" value="1"/>
</dbReference>
<keyword evidence="9" id="KW-0274">FAD</keyword>
<dbReference type="Pfam" id="PF01494">
    <property type="entry name" value="FAD_binding_3"/>
    <property type="match status" value="1"/>
</dbReference>
<feature type="signal peptide" evidence="15">
    <location>
        <begin position="1"/>
        <end position="19"/>
    </location>
</feature>
<dbReference type="OrthoDB" id="655030at2759"/>
<keyword evidence="4 15" id="KW-0719">Serine esterase</keyword>
<feature type="disulfide bond" evidence="14">
    <location>
        <begin position="173"/>
        <end position="180"/>
    </location>
</feature>
<dbReference type="PROSITE" id="PS00155">
    <property type="entry name" value="CUTINASE_1"/>
    <property type="match status" value="1"/>
</dbReference>
<dbReference type="GO" id="GO:0016052">
    <property type="term" value="P:carbohydrate catabolic process"/>
    <property type="evidence" value="ECO:0007669"/>
    <property type="project" value="TreeGrafter"/>
</dbReference>
<comment type="caution">
    <text evidence="18">The sequence shown here is derived from an EMBL/GenBank/DDBJ whole genome shotgun (WGS) entry which is preliminary data.</text>
</comment>
<keyword evidence="16" id="KW-0812">Transmembrane</keyword>
<dbReference type="SUPFAM" id="SSF51905">
    <property type="entry name" value="FAD/NAD(P)-binding domain"/>
    <property type="match status" value="1"/>
</dbReference>
<dbReference type="InterPro" id="IPR029058">
    <property type="entry name" value="AB_hydrolase_fold"/>
</dbReference>
<proteinExistence type="inferred from homology"/>
<evidence type="ECO:0000313" key="19">
    <source>
        <dbReference type="Proteomes" id="UP000308549"/>
    </source>
</evidence>
<evidence type="ECO:0000256" key="8">
    <source>
        <dbReference type="ARBA" id="ARBA00022801"/>
    </source>
</evidence>
<dbReference type="Pfam" id="PF01083">
    <property type="entry name" value="Cutinase"/>
    <property type="match status" value="1"/>
</dbReference>